<evidence type="ECO:0000256" key="5">
    <source>
        <dbReference type="ARBA" id="ARBA00013007"/>
    </source>
</evidence>
<dbReference type="Pfam" id="PF13136">
    <property type="entry name" value="DUF3984"/>
    <property type="match status" value="1"/>
</dbReference>
<evidence type="ECO:0000256" key="3">
    <source>
        <dbReference type="ARBA" id="ARBA00007805"/>
    </source>
</evidence>
<dbReference type="PANTHER" id="PTHR45753:SF3">
    <property type="entry name" value="ORNITHINE TRANSCARBAMYLASE, MITOCHONDRIAL"/>
    <property type="match status" value="1"/>
</dbReference>
<evidence type="ECO:0000256" key="11">
    <source>
        <dbReference type="ARBA" id="ARBA00023128"/>
    </source>
</evidence>
<dbReference type="InterPro" id="IPR006131">
    <property type="entry name" value="Asp_carbamoyltransf_Asp/Orn-bd"/>
</dbReference>
<dbReference type="GO" id="GO:0004585">
    <property type="term" value="F:ornithine carbamoyltransferase activity"/>
    <property type="evidence" value="ECO:0007669"/>
    <property type="project" value="UniProtKB-EC"/>
</dbReference>
<dbReference type="GO" id="GO:0016597">
    <property type="term" value="F:amino acid binding"/>
    <property type="evidence" value="ECO:0007669"/>
    <property type="project" value="InterPro"/>
</dbReference>
<feature type="region of interest" description="Disordered" evidence="14">
    <location>
        <begin position="777"/>
        <end position="827"/>
    </location>
</feature>
<dbReference type="InterPro" id="IPR002292">
    <property type="entry name" value="Orn/put_carbamltrans"/>
</dbReference>
<keyword evidence="8" id="KW-0028">Amino-acid biosynthesis</keyword>
<feature type="region of interest" description="Disordered" evidence="14">
    <location>
        <begin position="608"/>
        <end position="697"/>
    </location>
</feature>
<evidence type="ECO:0000256" key="8">
    <source>
        <dbReference type="ARBA" id="ARBA00022605"/>
    </source>
</evidence>
<feature type="compositionally biased region" description="Polar residues" evidence="14">
    <location>
        <begin position="806"/>
        <end position="818"/>
    </location>
</feature>
<comment type="catalytic activity">
    <reaction evidence="13">
        <text>carbamoyl phosphate + L-ornithine = L-citrulline + phosphate + H(+)</text>
        <dbReference type="Rhea" id="RHEA:19513"/>
        <dbReference type="ChEBI" id="CHEBI:15378"/>
        <dbReference type="ChEBI" id="CHEBI:43474"/>
        <dbReference type="ChEBI" id="CHEBI:46911"/>
        <dbReference type="ChEBI" id="CHEBI:57743"/>
        <dbReference type="ChEBI" id="CHEBI:58228"/>
        <dbReference type="EC" id="2.1.3.3"/>
    </reaction>
</comment>
<sequence>MACGLKLAAARYGALNGQHMRQRVSLNGLRRYSSQTTPPTSPFAPRHFLSIADLTPTEFATLVRNASSYKRSIKSGSMPQNLLGALTGKTVAMMFSKRSTRTRISTEGAVVQMGGHPMFLGKDDIQLGVNESLYDTAVVVSSMVSCIVARVGKHAEVADLAKHSTVPVINALCDSFHPLQAVADFQTLHETFTPKAHGLSSLGLKGMKIAWIGDANNVLFDMAIAAAKMGIDLAVATPKGYEIPAHMLEIIEKAGEGVSSPGKLIQTTVPEEAVKDADVLVTDTWVSMGQEAESIKRIKDFEGFQITADLAKRGGAKEGWKFMHCLPRHAEEVHDEVFYSQRSLVFPEAENRLWAAISAIEAFVVNKGKISPLSHADSQQLGRRRESQRILAAPPLLRRTSFHVITSSLQATKSSLSGSFLFPLSPEPLHQALSRTSEWMYGSLPSVFLLSTHSAPQGSASQSGSAFRSRRSYPSLNHVSLAPLTNRFPIDDDTEPQDYFSPRDERSADTPTRTSYLSSSSVPGTPGVLSYSRSGSRVRLHSRSKSSSRIHRSDSSLQSQDDAQPLHHHPPHGSKKKHTPSSRHQPSESAGHRDAEWMLRAGIALASSTREEKGQSWLVKRESSTSLVSETNHDGPVLARRSRSGRSTPAAHSRWGSRAASRRNSRPDLAMTSLDALSTRPGSNAHDSAGPDEETRHFVPDFVDERIRAEMASIQQFEDGYTSASDEGSDSEDEIDEQELQRLTRERGFGLGSWIDRMVEWTLFGVEDLPLSANVPSVQPAKHPDVSPDENNVLDDHSSAAELTDDNASVSADESIGSTVVEKPGENGGLEDAGWLLRVMKRALS</sequence>
<gene>
    <name evidence="17" type="ORF">IFM46972_02389</name>
</gene>
<dbReference type="GO" id="GO:0005759">
    <property type="term" value="C:mitochondrial matrix"/>
    <property type="evidence" value="ECO:0007669"/>
    <property type="project" value="UniProtKB-SubCell"/>
</dbReference>
<feature type="compositionally biased region" description="Basic residues" evidence="14">
    <location>
        <begin position="566"/>
        <end position="581"/>
    </location>
</feature>
<dbReference type="Pfam" id="PF02729">
    <property type="entry name" value="OTCace_N"/>
    <property type="match status" value="1"/>
</dbReference>
<proteinExistence type="inferred from homology"/>
<dbReference type="EC" id="2.1.3.3" evidence="5"/>
<name>A0A8H3N7N7_9EURO</name>
<dbReference type="AlphaFoldDB" id="A0A8H3N7N7"/>
<dbReference type="Proteomes" id="UP000465221">
    <property type="component" value="Unassembled WGS sequence"/>
</dbReference>
<dbReference type="Gene3D" id="3.40.50.1370">
    <property type="entry name" value="Aspartate/ornithine carbamoyltransferase"/>
    <property type="match status" value="2"/>
</dbReference>
<evidence type="ECO:0000256" key="7">
    <source>
        <dbReference type="ARBA" id="ARBA00022571"/>
    </source>
</evidence>
<accession>A0A8H3N7N7</accession>
<evidence type="ECO:0000313" key="18">
    <source>
        <dbReference type="Proteomes" id="UP000465221"/>
    </source>
</evidence>
<evidence type="ECO:0000313" key="17">
    <source>
        <dbReference type="EMBL" id="GFF28575.1"/>
    </source>
</evidence>
<protein>
    <recommendedName>
        <fullName evidence="6">Ornithine carbamoyltransferase, mitochondrial</fullName>
        <ecNumber evidence="5">2.1.3.3</ecNumber>
    </recommendedName>
    <alternativeName>
        <fullName evidence="12">Ornithine transcarbamylase</fullName>
    </alternativeName>
</protein>
<dbReference type="NCBIfam" id="TIGR00658">
    <property type="entry name" value="orni_carb_tr"/>
    <property type="match status" value="1"/>
</dbReference>
<evidence type="ECO:0000256" key="4">
    <source>
        <dbReference type="ARBA" id="ARBA00011233"/>
    </source>
</evidence>
<evidence type="ECO:0000259" key="15">
    <source>
        <dbReference type="Pfam" id="PF00185"/>
    </source>
</evidence>
<dbReference type="NCBIfam" id="NF001986">
    <property type="entry name" value="PRK00779.1"/>
    <property type="match status" value="1"/>
</dbReference>
<evidence type="ECO:0000256" key="2">
    <source>
        <dbReference type="ARBA" id="ARBA00004975"/>
    </source>
</evidence>
<comment type="pathway">
    <text evidence="2">Amino-acid biosynthesis; L-arginine biosynthesis; L-arginine from L-ornithine and carbamoyl phosphate: step 1/3.</text>
</comment>
<dbReference type="FunFam" id="3.40.50.1370:FF:000009">
    <property type="entry name" value="Ornithine carbamoyltransferase, mitochondrial"/>
    <property type="match status" value="1"/>
</dbReference>
<feature type="compositionally biased region" description="Polar residues" evidence="14">
    <location>
        <begin position="509"/>
        <end position="523"/>
    </location>
</feature>
<comment type="subcellular location">
    <subcellularLocation>
        <location evidence="1">Mitochondrion matrix</location>
    </subcellularLocation>
</comment>
<dbReference type="EMBL" id="BLKC01000011">
    <property type="protein sequence ID" value="GFF28575.1"/>
    <property type="molecule type" value="Genomic_DNA"/>
</dbReference>
<comment type="similarity">
    <text evidence="3">Belongs to the aspartate/ornithine carbamoyltransferase superfamily. OTCase family.</text>
</comment>
<dbReference type="FunFam" id="3.40.50.1370:FF:000017">
    <property type="entry name" value="Ornithine carbamoyltransferase"/>
    <property type="match status" value="1"/>
</dbReference>
<keyword evidence="7" id="KW-0055">Arginine biosynthesis</keyword>
<dbReference type="InterPro" id="IPR006132">
    <property type="entry name" value="Asp/Orn_carbamoyltranf_P-bd"/>
</dbReference>
<feature type="region of interest" description="Disordered" evidence="14">
    <location>
        <begin position="486"/>
        <end position="594"/>
    </location>
</feature>
<dbReference type="Pfam" id="PF00185">
    <property type="entry name" value="OTCace"/>
    <property type="match status" value="1"/>
</dbReference>
<evidence type="ECO:0000256" key="10">
    <source>
        <dbReference type="ARBA" id="ARBA00022946"/>
    </source>
</evidence>
<comment type="subunit">
    <text evidence="4">Homotrimer.</text>
</comment>
<feature type="compositionally biased region" description="Acidic residues" evidence="14">
    <location>
        <begin position="727"/>
        <end position="738"/>
    </location>
</feature>
<evidence type="ECO:0000259" key="16">
    <source>
        <dbReference type="Pfam" id="PF02729"/>
    </source>
</evidence>
<evidence type="ECO:0000256" key="13">
    <source>
        <dbReference type="ARBA" id="ARBA00048772"/>
    </source>
</evidence>
<evidence type="ECO:0000256" key="9">
    <source>
        <dbReference type="ARBA" id="ARBA00022679"/>
    </source>
</evidence>
<dbReference type="PRINTS" id="PR00102">
    <property type="entry name" value="OTCASE"/>
</dbReference>
<dbReference type="PROSITE" id="PS00097">
    <property type="entry name" value="CARBAMOYLTRANSFERASE"/>
    <property type="match status" value="1"/>
</dbReference>
<dbReference type="PRINTS" id="PR00100">
    <property type="entry name" value="AOTCASE"/>
</dbReference>
<comment type="caution">
    <text evidence="17">The sequence shown here is derived from an EMBL/GenBank/DDBJ whole genome shotgun (WGS) entry which is preliminary data.</text>
</comment>
<dbReference type="InterPro" id="IPR006130">
    <property type="entry name" value="Asp/Orn_carbamoylTrfase"/>
</dbReference>
<evidence type="ECO:0000256" key="14">
    <source>
        <dbReference type="SAM" id="MobiDB-lite"/>
    </source>
</evidence>
<evidence type="ECO:0000256" key="12">
    <source>
        <dbReference type="ARBA" id="ARBA00033269"/>
    </source>
</evidence>
<evidence type="ECO:0000256" key="1">
    <source>
        <dbReference type="ARBA" id="ARBA00004305"/>
    </source>
</evidence>
<dbReference type="GO" id="GO:0042450">
    <property type="term" value="P:L-arginine biosynthetic process via ornithine"/>
    <property type="evidence" value="ECO:0007669"/>
    <property type="project" value="TreeGrafter"/>
</dbReference>
<dbReference type="InterPro" id="IPR025040">
    <property type="entry name" value="DUF3984"/>
</dbReference>
<feature type="domain" description="Aspartate/ornithine carbamoyltransferase carbamoyl-P binding" evidence="16">
    <location>
        <begin position="46"/>
        <end position="190"/>
    </location>
</feature>
<dbReference type="InterPro" id="IPR036901">
    <property type="entry name" value="Asp/Orn_carbamoylTrfase_sf"/>
</dbReference>
<reference evidence="17 18" key="1">
    <citation type="submission" date="2020-01" db="EMBL/GenBank/DDBJ databases">
        <title>Draft genome sequence of Aspergillus udagawae IFM 46972.</title>
        <authorList>
            <person name="Takahashi H."/>
            <person name="Yaguchi T."/>
        </authorList>
    </citation>
    <scope>NUCLEOTIDE SEQUENCE [LARGE SCALE GENOMIC DNA]</scope>
    <source>
        <strain evidence="17 18">IFM 46972</strain>
    </source>
</reference>
<dbReference type="PANTHER" id="PTHR45753">
    <property type="entry name" value="ORNITHINE CARBAMOYLTRANSFERASE, MITOCHONDRIAL"/>
    <property type="match status" value="1"/>
</dbReference>
<keyword evidence="11" id="KW-0496">Mitochondrion</keyword>
<feature type="compositionally biased region" description="Basic and acidic residues" evidence="14">
    <location>
        <begin position="609"/>
        <end position="623"/>
    </location>
</feature>
<keyword evidence="10" id="KW-0809">Transit peptide</keyword>
<keyword evidence="9" id="KW-0808">Transferase</keyword>
<feature type="compositionally biased region" description="Basic residues" evidence="14">
    <location>
        <begin position="536"/>
        <end position="550"/>
    </location>
</feature>
<dbReference type="SUPFAM" id="SSF53671">
    <property type="entry name" value="Aspartate/ornithine carbamoyltransferase"/>
    <property type="match status" value="1"/>
</dbReference>
<feature type="domain" description="Aspartate/ornithine carbamoyltransferase Asp/Orn-binding" evidence="15">
    <location>
        <begin position="205"/>
        <end position="356"/>
    </location>
</feature>
<organism evidence="17 18">
    <name type="scientific">Aspergillus udagawae</name>
    <dbReference type="NCBI Taxonomy" id="91492"/>
    <lineage>
        <taxon>Eukaryota</taxon>
        <taxon>Fungi</taxon>
        <taxon>Dikarya</taxon>
        <taxon>Ascomycota</taxon>
        <taxon>Pezizomycotina</taxon>
        <taxon>Eurotiomycetes</taxon>
        <taxon>Eurotiomycetidae</taxon>
        <taxon>Eurotiales</taxon>
        <taxon>Aspergillaceae</taxon>
        <taxon>Aspergillus</taxon>
        <taxon>Aspergillus subgen. Fumigati</taxon>
    </lineage>
</organism>
<dbReference type="GO" id="GO:0019240">
    <property type="term" value="P:citrulline biosynthetic process"/>
    <property type="evidence" value="ECO:0007669"/>
    <property type="project" value="TreeGrafter"/>
</dbReference>
<feature type="region of interest" description="Disordered" evidence="14">
    <location>
        <begin position="717"/>
        <end position="739"/>
    </location>
</feature>
<evidence type="ECO:0000256" key="6">
    <source>
        <dbReference type="ARBA" id="ARBA00021536"/>
    </source>
</evidence>